<protein>
    <submittedName>
        <fullName evidence="5">Amino acid adenylation domain-containing protein</fullName>
    </submittedName>
</protein>
<dbReference type="Gene3D" id="3.40.50.980">
    <property type="match status" value="2"/>
</dbReference>
<dbReference type="SMART" id="SM00823">
    <property type="entry name" value="PKS_PP"/>
    <property type="match status" value="3"/>
</dbReference>
<dbReference type="Pfam" id="PF13193">
    <property type="entry name" value="AMP-binding_C"/>
    <property type="match status" value="2"/>
</dbReference>
<name>A0A5C6V945_9FLAO</name>
<dbReference type="SUPFAM" id="SSF47336">
    <property type="entry name" value="ACP-like"/>
    <property type="match status" value="3"/>
</dbReference>
<comment type="caution">
    <text evidence="5">The sequence shown here is derived from an EMBL/GenBank/DDBJ whole genome shotgun (WGS) entry which is preliminary data.</text>
</comment>
<dbReference type="InterPro" id="IPR025110">
    <property type="entry name" value="AMP-bd_C"/>
</dbReference>
<dbReference type="FunFam" id="3.40.50.980:FF:000001">
    <property type="entry name" value="Non-ribosomal peptide synthetase"/>
    <property type="match status" value="1"/>
</dbReference>
<feature type="domain" description="Carrier" evidence="4">
    <location>
        <begin position="748"/>
        <end position="822"/>
    </location>
</feature>
<dbReference type="InterPro" id="IPR001242">
    <property type="entry name" value="Condensation_dom"/>
</dbReference>
<dbReference type="SUPFAM" id="SSF53474">
    <property type="entry name" value="alpha/beta-Hydrolases"/>
    <property type="match status" value="1"/>
</dbReference>
<dbReference type="PANTHER" id="PTHR45527">
    <property type="entry name" value="NONRIBOSOMAL PEPTIDE SYNTHETASE"/>
    <property type="match status" value="1"/>
</dbReference>
<proteinExistence type="predicted"/>
<dbReference type="CDD" id="cd05930">
    <property type="entry name" value="A_NRPS"/>
    <property type="match status" value="3"/>
</dbReference>
<keyword evidence="2" id="KW-0596">Phosphopantetheine</keyword>
<evidence type="ECO:0000313" key="5">
    <source>
        <dbReference type="EMBL" id="TXC81942.1"/>
    </source>
</evidence>
<keyword evidence="6" id="KW-1185">Reference proteome</keyword>
<dbReference type="Pfam" id="PF00550">
    <property type="entry name" value="PP-binding"/>
    <property type="match status" value="3"/>
</dbReference>
<dbReference type="InterPro" id="IPR023213">
    <property type="entry name" value="CAT-like_dom_sf"/>
</dbReference>
<dbReference type="Gene3D" id="3.30.559.30">
    <property type="entry name" value="Nonribosomal peptide synthetase, condensation domain"/>
    <property type="match status" value="4"/>
</dbReference>
<organism evidence="5 6">
    <name type="scientific">Luteibaculum oceani</name>
    <dbReference type="NCBI Taxonomy" id="1294296"/>
    <lineage>
        <taxon>Bacteria</taxon>
        <taxon>Pseudomonadati</taxon>
        <taxon>Bacteroidota</taxon>
        <taxon>Flavobacteriia</taxon>
        <taxon>Flavobacteriales</taxon>
        <taxon>Luteibaculaceae</taxon>
        <taxon>Luteibaculum</taxon>
    </lineage>
</organism>
<dbReference type="Gene3D" id="1.10.287.490">
    <property type="entry name" value="Helix hairpin bin"/>
    <property type="match status" value="1"/>
</dbReference>
<gene>
    <name evidence="5" type="ORF">FRX97_02290</name>
</gene>
<reference evidence="5 6" key="1">
    <citation type="submission" date="2019-08" db="EMBL/GenBank/DDBJ databases">
        <title>Genome of Luteibaculum oceani JCM 18817.</title>
        <authorList>
            <person name="Bowman J.P."/>
        </authorList>
    </citation>
    <scope>NUCLEOTIDE SEQUENCE [LARGE SCALE GENOMIC DNA]</scope>
    <source>
        <strain evidence="5 6">JCM 18817</strain>
    </source>
</reference>
<dbReference type="InterPro" id="IPR000873">
    <property type="entry name" value="AMP-dep_synth/lig_dom"/>
</dbReference>
<comment type="cofactor">
    <cofactor evidence="1">
        <name>pantetheine 4'-phosphate</name>
        <dbReference type="ChEBI" id="CHEBI:47942"/>
    </cofactor>
</comment>
<dbReference type="InterPro" id="IPR029058">
    <property type="entry name" value="AB_hydrolase_fold"/>
</dbReference>
<evidence type="ECO:0000313" key="6">
    <source>
        <dbReference type="Proteomes" id="UP000321168"/>
    </source>
</evidence>
<evidence type="ECO:0000256" key="2">
    <source>
        <dbReference type="ARBA" id="ARBA00022450"/>
    </source>
</evidence>
<dbReference type="InterPro" id="IPR009081">
    <property type="entry name" value="PP-bd_ACP"/>
</dbReference>
<evidence type="ECO:0000256" key="3">
    <source>
        <dbReference type="ARBA" id="ARBA00022553"/>
    </source>
</evidence>
<dbReference type="PROSITE" id="PS00455">
    <property type="entry name" value="AMP_BINDING"/>
    <property type="match status" value="3"/>
</dbReference>
<dbReference type="EMBL" id="VORB01000002">
    <property type="protein sequence ID" value="TXC81942.1"/>
    <property type="molecule type" value="Genomic_DNA"/>
</dbReference>
<dbReference type="Pfam" id="PF00668">
    <property type="entry name" value="Condensation"/>
    <property type="match status" value="3"/>
</dbReference>
<evidence type="ECO:0000256" key="1">
    <source>
        <dbReference type="ARBA" id="ARBA00001957"/>
    </source>
</evidence>
<dbReference type="PROSITE" id="PS00012">
    <property type="entry name" value="PHOSPHOPANTETHEINE"/>
    <property type="match status" value="3"/>
</dbReference>
<dbReference type="InterPro" id="IPR010071">
    <property type="entry name" value="AA_adenyl_dom"/>
</dbReference>
<feature type="domain" description="Carrier" evidence="4">
    <location>
        <begin position="2821"/>
        <end position="2895"/>
    </location>
</feature>
<dbReference type="InterPro" id="IPR045851">
    <property type="entry name" value="AMP-bd_C_sf"/>
</dbReference>
<dbReference type="GO" id="GO:0043041">
    <property type="term" value="P:amino acid activation for nonribosomal peptide biosynthetic process"/>
    <property type="evidence" value="ECO:0007669"/>
    <property type="project" value="TreeGrafter"/>
</dbReference>
<dbReference type="Pfam" id="PF00501">
    <property type="entry name" value="AMP-binding"/>
    <property type="match status" value="3"/>
</dbReference>
<dbReference type="FunFam" id="1.10.1200.10:FF:000005">
    <property type="entry name" value="Nonribosomal peptide synthetase 1"/>
    <property type="match status" value="1"/>
</dbReference>
<dbReference type="GO" id="GO:0005737">
    <property type="term" value="C:cytoplasm"/>
    <property type="evidence" value="ECO:0007669"/>
    <property type="project" value="TreeGrafter"/>
</dbReference>
<dbReference type="InterPro" id="IPR001031">
    <property type="entry name" value="Thioesterase"/>
</dbReference>
<keyword evidence="3" id="KW-0597">Phosphoprotein</keyword>
<dbReference type="Gene3D" id="3.40.50.1820">
    <property type="entry name" value="alpha/beta hydrolase"/>
    <property type="match status" value="1"/>
</dbReference>
<dbReference type="InterPro" id="IPR020845">
    <property type="entry name" value="AMP-binding_CS"/>
</dbReference>
<dbReference type="RefSeq" id="WP_147012972.1">
    <property type="nucleotide sequence ID" value="NZ_VORB01000002.1"/>
</dbReference>
<dbReference type="GO" id="GO:0003824">
    <property type="term" value="F:catalytic activity"/>
    <property type="evidence" value="ECO:0007669"/>
    <property type="project" value="InterPro"/>
</dbReference>
<dbReference type="NCBIfam" id="TIGR01733">
    <property type="entry name" value="AA-adenyl-dom"/>
    <property type="match status" value="3"/>
</dbReference>
<dbReference type="InterPro" id="IPR036736">
    <property type="entry name" value="ACP-like_sf"/>
</dbReference>
<dbReference type="GO" id="GO:0044550">
    <property type="term" value="P:secondary metabolite biosynthetic process"/>
    <property type="evidence" value="ECO:0007669"/>
    <property type="project" value="TreeGrafter"/>
</dbReference>
<evidence type="ECO:0000259" key="4">
    <source>
        <dbReference type="PROSITE" id="PS50075"/>
    </source>
</evidence>
<dbReference type="InterPro" id="IPR042099">
    <property type="entry name" value="ANL_N_sf"/>
</dbReference>
<dbReference type="Gene3D" id="3.40.50.12780">
    <property type="entry name" value="N-terminal domain of ligase-like"/>
    <property type="match status" value="2"/>
</dbReference>
<dbReference type="Gene3D" id="2.30.38.10">
    <property type="entry name" value="Luciferase, Domain 3"/>
    <property type="match status" value="1"/>
</dbReference>
<feature type="domain" description="Carrier" evidence="4">
    <location>
        <begin position="1779"/>
        <end position="1854"/>
    </location>
</feature>
<dbReference type="Gene3D" id="3.30.559.10">
    <property type="entry name" value="Chloramphenicol acetyltransferase-like domain"/>
    <property type="match status" value="3"/>
</dbReference>
<dbReference type="CDD" id="cd19531">
    <property type="entry name" value="LCL_NRPS-like"/>
    <property type="match status" value="2"/>
</dbReference>
<accession>A0A5C6V945</accession>
<dbReference type="GO" id="GO:0031177">
    <property type="term" value="F:phosphopantetheine binding"/>
    <property type="evidence" value="ECO:0007669"/>
    <property type="project" value="InterPro"/>
</dbReference>
<dbReference type="PANTHER" id="PTHR45527:SF1">
    <property type="entry name" value="FATTY ACID SYNTHASE"/>
    <property type="match status" value="1"/>
</dbReference>
<dbReference type="Gene3D" id="1.10.1200.10">
    <property type="entry name" value="ACP-like"/>
    <property type="match status" value="3"/>
</dbReference>
<dbReference type="Gene3D" id="3.30.300.30">
    <property type="match status" value="3"/>
</dbReference>
<dbReference type="Pfam" id="PF00975">
    <property type="entry name" value="Thioesterase"/>
    <property type="match status" value="1"/>
</dbReference>
<dbReference type="Proteomes" id="UP000321168">
    <property type="component" value="Unassembled WGS sequence"/>
</dbReference>
<dbReference type="SUPFAM" id="SSF56801">
    <property type="entry name" value="Acetyl-CoA synthetase-like"/>
    <property type="match status" value="3"/>
</dbReference>
<dbReference type="PROSITE" id="PS50075">
    <property type="entry name" value="CARRIER"/>
    <property type="match status" value="3"/>
</dbReference>
<dbReference type="OrthoDB" id="4317020at2"/>
<dbReference type="InterPro" id="IPR006162">
    <property type="entry name" value="Ppantetheine_attach_site"/>
</dbReference>
<dbReference type="SUPFAM" id="SSF52777">
    <property type="entry name" value="CoA-dependent acyltransferases"/>
    <property type="match status" value="7"/>
</dbReference>
<dbReference type="NCBIfam" id="NF003417">
    <property type="entry name" value="PRK04813.1"/>
    <property type="match status" value="3"/>
</dbReference>
<sequence>MREDLLQSKKAVDYWFNKLKTPIDPLRLGVYTNEDRTRIEHKEKLNLAIGKLIDQRSNNKDFSKFILFQAPLFLLGSKLSNSDFIRSLSPALNDNNPNGFLFTEAEISGDMKVKELFRHLQEDLKKAWSQQSAAVAELKTKLEANNCGFEDNFHFGYAYENLAPINETSNFDVQVASEGGNYFITFRAFTQNHNEFVLKELAWSYQELLGAMLQNPEASLGSLSLLSKDQLSHLDAFNETTSNLPFRSLLDYFLEQAEKTPEKIALEDAVCTLTFEQTLRQIQILQNEMVASDVKAGDVVAVCAPRSVLQPLTLLACQSVGAIYLPIDFNNPPDRTNFIVEDANTKLVISSKDFKVDVDASVYQWSLNKSLPEKEYPFEPIAPEAPCYIIYTSGSTGKPKGVVIRHDALGNYIHSIQDRHDEWFAEEDRCLSMANPAFDVALYEYALAFHTGCTLYVLEEERVVNPEKVAECLRNEKIAFCYLPPIYLQEIGEIIANNPQDFVLKKLHVGLEAILDEKLQRFLDALPQLEILNGYGPSEITVGSNYFRVTSQEPKKRVVPIGTAILNTQLFVLDRHGQRAPVGVAGELFVGGIGLAIEYLNRPELTREKFAIHKHIHPHKIYATGDRVVMDKEGNVHFIGRIDNQLKIRGYRVEPGEIEKVLMQHEAVSEALVVAARKDGQLELCAYLVSTETSQTVLREYLGSTLPAYMIPSSWNFIPRIPLTRNGKPDRKNLPEPKFFIESAQVATAETELQKQILASFEAVLHCKMGINDSFFDYGGNSLKAAKLVAHLFDNHKISVPFRSVFQFYTVAGLAASLSADDHSKSIYEIEKAPSLAYYPLSHAQKRMYLTQAVDPKSTIYNMPGAFFINGRVDFERFEDAFLNLIQRHEGLRTRFVQKEGSTVQEIIDKNEFKIEWLSRNEETIEEVLTRFIRPFDLASGNLLRIGCCKWSTDKYLMLIDMHHIVSDGVSASQFLREFDAIYKGKHLKTQAYHYKDFAYWLNNLSESTVQKQEQFWKDQLQGLQPLELPFDKIPAEEDHSRGENFEVHLPAKISEDLFNKAKALKSTPYTLVLSAYQLLISQWANKKDVSIGTVYAGRLNPKMEEVLGMFVNTLPHRLDLSEVDSIDELIEKNNRLRLQIYENQCYPTEDLAEVLEIEVPRHKHPYFQTLFVYQNIEFDEFAFEGLEIEPIASNERVAKFDLTLEVEEKEKAFVLRFNYPASAFQKTTMERLGDGLVTILKKIADNSQLSIGDVSFIPEKEAELMERFSFGEDIPAPPFASIVEAFSSQVLKNGDRICVEDDTTALSYKEVDAKSNQLAALLIESGIAPEECVGILLPRSIDYLICILGIMKAGGCFVPFDVNHPSKRIKNLMNDAGIKKMLANQEQIENRKKDQLELLNLSVLPEKEYKYQLPKGNQLAYVLYTSGSTGQPKGVEIEHASLMHTLWSERDILRLSESTVTLQQTNPVFDVALLEFFLPLLVGGKLFIPNHEKVLDFEYLIPLIKNKKVTNFQGTPSLYRSMIESGVRLEEDHHLSVICVGGESLDPALFKSLRSFVGDRVFIDNHYGPTEASIDVICNQNLRSFNENIIGRPYPNTEIRILNWQDAICGVGTPGELCISSPGLARGYRNDPEKTQKAFKYHQHLGGKRYYHTGDLAKWTKEGEIHFLGRIDDQIKIRGQRVELGEISSQMRSLNGVRYSQVLLHQDGNDKFLVGYYKADRNVAWREELLEILPEAIVPWHFVEVKDWPLTSNGKTDTQKLRRLGQNVLVSKKGEVVLPKNELQSQLLVIWKDLLDRNNLGITDNFFEVGGHSLKATQVISRVHKELKLDLKLADLFQNPTIEGLSKILEKGQAFETEQLKPIEKADSYPLSAAQRRLFVLHQFQEQQSAYNLPAAFKLIGDLNIKALEKAYQQLVDRHEALRTSFHVKDQLPVQVIHDNLKVNIQLERHPTKSPSEIERIAAKDAVDPFDLGKAPLIRLKVLEQQANEFICLFNMHHIISDGWSINILIQELLAFYHAELEGEELRLADLSIQYKDFGAWQNNLLESEAGKKMAAYWMHQFSGEIPMLDLPTDRSRPKIKTNVGTAISFNFNGKLSSEIQAYCQQKEVSPFMFVLALTKVLLYKQSGQKEIVIGTPVAGREQLETENLIGCFVNTLALKSAIPSESLFEQFLQVLKESTLEAFAHQQYPFDRLVDEVVVDRDTSRSPLFDVMVVMENYDETDAQFSGLKMEGIEVERQVSKFDLSFYFKEKTEGLHVLLEYNTDLFDRWRMDSLLEQLQTLASQVIHRPDVPINQLKATSPKDIDTIREFNNTQTAPYPETTLLSKMDEGRASYAGLPALEFQGKIYSHQEAHELSDKIAAGLIDRLKIKANDIVALAIERSEWMPIAILGILKSGAAYLPIDPNTPESRLNFILEDSKAKGLISDLHPNGLRIEDLIQTKSKLPAVSHSAKNLAYVIYTSGSTGAPKGVMIEHGALLNRLNWMLEAYPISTSDVILQKTNYTFDVSVWEMLLWCISGTKLSILNPGGEKDPTEINRAIENGVSVLHFVPSMLSVWLEYLESMTEKPILESLRLVYVSGEALNKNQVDRFQNLFGSRVQLVNKYGPTEAAIDVTHFDCARASEFSAIPIGRPISNIRIYVLNKNLQEQPIGTPGELCIAGDGLARGYLNREDLNRQKFVAAPHLNEEKIYRTGDLVSWLPQGEIAYHGRLDFQVKIRGFRIELGEIEQQLLSMDKVDNAAVITIKDESGQDQVIGYFTGKNTIDVNEITTALGKNLPAYMLPNQLIQLETIPTTANGKLNRKELPLRLDKQFSQEKWSSPIGAAENELAEIWKGLLGLDQVYRENNFFHCGGDSIKAIQLSARLLKMGRSIEIGQIFQYPTLQAMAAAMENGLIDIPQDPLEGALPLSPIQKRFFRKNFENINHYNQAVLLELPDNYEEKTLEKALTLLLQKHDGLRAQFKKQGKEWLQTIVPASEFNFPEIIGRNAALSLTDELLNSWQASLDIEKGKLMNLGVVNHNQRNYLHWVCHHLIIDSVSWRILSEDLAATYTQLALGSSVQLPPRTHSIKDWLNGYNSLLEAGDNDWANFWQEKIAIENLEVPKTKNAKSDSFRVSISPEQTQIIIKDYAGKGYNVNDVLLAALSKSVQHWKGKSSVKILLEGHGRNGHPALNLSQTVGWFTSVYPYELKNEQFWNLSDLLEFHKNQRSLLPHEGASYDFWVDKLDKELNEPEVEFNYLGHLNNATKDRTDFGLAPLDTGLSVAVSNIDRIRLSITAAIAQGILHIQFESRTGVDNEAIGQLASIFEANLQQMLNAFAEVRTFESENQEVLMELEKPFHCLTKGKKQSIFFMPPALGAYFAFREVADQLHDFNVYAANYLNDENRFEKYFNYISKVQPAGELILGGYSGGANLSYELAVYLEQKGRRVSQLIFIDGKCAEKEERFEEKDLEKQVISLIGAPDEKPVHPLLSDPKVRESISAKIKSYDALLYRMVHSTQLAKTTIYQISSEESRSNGIATQGWEKLCEKFIHFNGYGLHREMLQGEHLVKNCEWIVEAINQEITSTKNLLAH</sequence>
<dbReference type="InterPro" id="IPR020806">
    <property type="entry name" value="PKS_PP-bd"/>
</dbReference>